<dbReference type="PANTHER" id="PTHR46333">
    <property type="entry name" value="CYTOKINESIS PROTEIN 3"/>
    <property type="match status" value="1"/>
</dbReference>
<accession>A0A521DZA8</accession>
<dbReference type="InterPro" id="IPR002931">
    <property type="entry name" value="Transglutaminase-like"/>
</dbReference>
<dbReference type="Proteomes" id="UP000319040">
    <property type="component" value="Unassembled WGS sequence"/>
</dbReference>
<dbReference type="InterPro" id="IPR038765">
    <property type="entry name" value="Papain-like_cys_pep_sf"/>
</dbReference>
<gene>
    <name evidence="2" type="ORF">SAMN06265379_10763</name>
</gene>
<dbReference type="GO" id="GO:0005737">
    <property type="term" value="C:cytoplasm"/>
    <property type="evidence" value="ECO:0007669"/>
    <property type="project" value="TreeGrafter"/>
</dbReference>
<dbReference type="Pfam" id="PF01841">
    <property type="entry name" value="Transglut_core"/>
    <property type="match status" value="1"/>
</dbReference>
<evidence type="ECO:0000313" key="2">
    <source>
        <dbReference type="EMBL" id="SMO77026.1"/>
    </source>
</evidence>
<evidence type="ECO:0000313" key="3">
    <source>
        <dbReference type="Proteomes" id="UP000319040"/>
    </source>
</evidence>
<dbReference type="SUPFAM" id="SSF54001">
    <property type="entry name" value="Cysteine proteinases"/>
    <property type="match status" value="1"/>
</dbReference>
<dbReference type="Gene3D" id="3.10.620.30">
    <property type="match status" value="1"/>
</dbReference>
<dbReference type="EMBL" id="FXTB01000007">
    <property type="protein sequence ID" value="SMO77026.1"/>
    <property type="molecule type" value="Genomic_DNA"/>
</dbReference>
<proteinExistence type="predicted"/>
<reference evidence="2 3" key="1">
    <citation type="submission" date="2017-05" db="EMBL/GenBank/DDBJ databases">
        <authorList>
            <person name="Varghese N."/>
            <person name="Submissions S."/>
        </authorList>
    </citation>
    <scope>NUCLEOTIDE SEQUENCE [LARGE SCALE GENOMIC DNA]</scope>
    <source>
        <strain evidence="2 3">DSM 27040</strain>
    </source>
</reference>
<keyword evidence="3" id="KW-1185">Reference proteome</keyword>
<dbReference type="PANTHER" id="PTHR46333:SF2">
    <property type="entry name" value="CYTOKINESIS PROTEIN 3"/>
    <property type="match status" value="1"/>
</dbReference>
<evidence type="ECO:0000259" key="1">
    <source>
        <dbReference type="Pfam" id="PF01841"/>
    </source>
</evidence>
<dbReference type="AlphaFoldDB" id="A0A521DZA8"/>
<protein>
    <submittedName>
        <fullName evidence="2">Transglutaminase-like superfamily protein</fullName>
    </submittedName>
</protein>
<dbReference type="InterPro" id="IPR052557">
    <property type="entry name" value="CAP/Cytokinesis_protein"/>
</dbReference>
<feature type="domain" description="Transglutaminase-like" evidence="1">
    <location>
        <begin position="43"/>
        <end position="172"/>
    </location>
</feature>
<sequence>MKYFLCVVLCVSAFTLNGQINDRIKLTVDSIGSNVASIGTLAATFNHKFKSDSDKVGAAYYWIAKNIVYDTQTYFSKKRKPTYNFKYKTQEEKRRKMHKVDMRIADEAFKERKAVARGFSIMFKRLCNNCGVECEIVAGSVKIKPKDIGRKAGRTNYFWNTVKINNKWFLVDVAMGAGSLNEKSKTFIPNYNETFYLTPPDYFFLNHYPKKEEWLYCDRNNEEFSALPLFYQSYVDADIDLYLPTEGTITSVSEDTLSIAFVHRNKNSTNALPNDFSYAFEADRKAKVIPADVKEDKVKLQIPMTKRRYDYLTIFLNSEALVTFKVKTNTL</sequence>
<dbReference type="RefSeq" id="WP_185957551.1">
    <property type="nucleotide sequence ID" value="NZ_FXTB01000007.1"/>
</dbReference>
<name>A0A521DZA8_SACCC</name>
<organism evidence="2 3">
    <name type="scientific">Saccharicrinis carchari</name>
    <dbReference type="NCBI Taxonomy" id="1168039"/>
    <lineage>
        <taxon>Bacteria</taxon>
        <taxon>Pseudomonadati</taxon>
        <taxon>Bacteroidota</taxon>
        <taxon>Bacteroidia</taxon>
        <taxon>Marinilabiliales</taxon>
        <taxon>Marinilabiliaceae</taxon>
        <taxon>Saccharicrinis</taxon>
    </lineage>
</organism>